<sequence length="26" mass="3042">MMQRTDRRMWKVILSLGICGLVGYLT</sequence>
<reference evidence="1" key="1">
    <citation type="submission" date="2018-05" db="EMBL/GenBank/DDBJ databases">
        <authorList>
            <person name="Lanie J.A."/>
            <person name="Ng W.-L."/>
            <person name="Kazmierczak K.M."/>
            <person name="Andrzejewski T.M."/>
            <person name="Davidsen T.M."/>
            <person name="Wayne K.J."/>
            <person name="Tettelin H."/>
            <person name="Glass J.I."/>
            <person name="Rusch D."/>
            <person name="Podicherti R."/>
            <person name="Tsui H.-C.T."/>
            <person name="Winkler M.E."/>
        </authorList>
    </citation>
    <scope>NUCLEOTIDE SEQUENCE</scope>
</reference>
<organism evidence="1">
    <name type="scientific">marine metagenome</name>
    <dbReference type="NCBI Taxonomy" id="408172"/>
    <lineage>
        <taxon>unclassified sequences</taxon>
        <taxon>metagenomes</taxon>
        <taxon>ecological metagenomes</taxon>
    </lineage>
</organism>
<dbReference type="EMBL" id="UINC01024466">
    <property type="protein sequence ID" value="SVA98138.1"/>
    <property type="molecule type" value="Genomic_DNA"/>
</dbReference>
<accession>A0A382A9D0</accession>
<feature type="non-terminal residue" evidence="1">
    <location>
        <position position="26"/>
    </location>
</feature>
<evidence type="ECO:0000313" key="1">
    <source>
        <dbReference type="EMBL" id="SVA98138.1"/>
    </source>
</evidence>
<dbReference type="AlphaFoldDB" id="A0A382A9D0"/>
<protein>
    <submittedName>
        <fullName evidence="1">Uncharacterized protein</fullName>
    </submittedName>
</protein>
<gene>
    <name evidence="1" type="ORF">METZ01_LOCUS150992</name>
</gene>
<proteinExistence type="predicted"/>
<name>A0A382A9D0_9ZZZZ</name>